<accession>A0A5A5RR75</accession>
<dbReference type="NCBIfam" id="TIGR01720">
    <property type="entry name" value="NRPS-para261"/>
    <property type="match status" value="1"/>
</dbReference>
<protein>
    <submittedName>
        <fullName evidence="8">Linear gramicidin synthase subunit B</fullName>
    </submittedName>
</protein>
<dbReference type="RefSeq" id="WP_253881253.1">
    <property type="nucleotide sequence ID" value="NZ_BHVP01000043.1"/>
</dbReference>
<dbReference type="InterPro" id="IPR006162">
    <property type="entry name" value="Ppantetheine_attach_site"/>
</dbReference>
<dbReference type="PROSITE" id="PS50075">
    <property type="entry name" value="CARRIER"/>
    <property type="match status" value="2"/>
</dbReference>
<organism evidence="8 9">
    <name type="scientific">Microcystis aeruginosa NIES-2520</name>
    <dbReference type="NCBI Taxonomy" id="2303982"/>
    <lineage>
        <taxon>Bacteria</taxon>
        <taxon>Bacillati</taxon>
        <taxon>Cyanobacteriota</taxon>
        <taxon>Cyanophyceae</taxon>
        <taxon>Oscillatoriophycideae</taxon>
        <taxon>Chroococcales</taxon>
        <taxon>Microcystaceae</taxon>
        <taxon>Microcystis</taxon>
    </lineage>
</organism>
<dbReference type="PANTHER" id="PTHR45527">
    <property type="entry name" value="NONRIBOSOMAL PEPTIDE SYNTHETASE"/>
    <property type="match status" value="1"/>
</dbReference>
<dbReference type="Gene3D" id="3.40.50.1820">
    <property type="entry name" value="alpha/beta hydrolase"/>
    <property type="match status" value="1"/>
</dbReference>
<dbReference type="GO" id="GO:0043041">
    <property type="term" value="P:amino acid activation for nonribosomal peptide biosynthetic process"/>
    <property type="evidence" value="ECO:0007669"/>
    <property type="project" value="TreeGrafter"/>
</dbReference>
<dbReference type="GO" id="GO:0003824">
    <property type="term" value="F:catalytic activity"/>
    <property type="evidence" value="ECO:0007669"/>
    <property type="project" value="InterPro"/>
</dbReference>
<dbReference type="InterPro" id="IPR010071">
    <property type="entry name" value="AA_adenyl_dom"/>
</dbReference>
<evidence type="ECO:0000256" key="3">
    <source>
        <dbReference type="ARBA" id="ARBA00022450"/>
    </source>
</evidence>
<dbReference type="FunFam" id="1.10.1200.10:FF:000005">
    <property type="entry name" value="Nonribosomal peptide synthetase 1"/>
    <property type="match status" value="1"/>
</dbReference>
<dbReference type="NCBIfam" id="NF003417">
    <property type="entry name" value="PRK04813.1"/>
    <property type="match status" value="2"/>
</dbReference>
<proteinExistence type="inferred from homology"/>
<dbReference type="Pfam" id="PF13193">
    <property type="entry name" value="AMP-binding_C"/>
    <property type="match status" value="2"/>
</dbReference>
<dbReference type="CDD" id="cd05930">
    <property type="entry name" value="A_NRPS"/>
    <property type="match status" value="1"/>
</dbReference>
<dbReference type="Pfam" id="PF00550">
    <property type="entry name" value="PP-binding"/>
    <property type="match status" value="2"/>
</dbReference>
<dbReference type="PROSITE" id="PS00012">
    <property type="entry name" value="PHOSPHOPANTETHEINE"/>
    <property type="match status" value="1"/>
</dbReference>
<keyword evidence="5" id="KW-0677">Repeat</keyword>
<evidence type="ECO:0000256" key="1">
    <source>
        <dbReference type="ARBA" id="ARBA00001957"/>
    </source>
</evidence>
<evidence type="ECO:0000313" key="8">
    <source>
        <dbReference type="EMBL" id="GCA75667.1"/>
    </source>
</evidence>
<dbReference type="SUPFAM" id="SSF56801">
    <property type="entry name" value="Acetyl-CoA synthetase-like"/>
    <property type="match status" value="2"/>
</dbReference>
<dbReference type="CDD" id="cd17652">
    <property type="entry name" value="A_NRPS_CmdD_like"/>
    <property type="match status" value="1"/>
</dbReference>
<dbReference type="InterPro" id="IPR001242">
    <property type="entry name" value="Condensation_dom"/>
</dbReference>
<keyword evidence="4" id="KW-0597">Phosphoprotein</keyword>
<keyword evidence="6" id="KW-0045">Antibiotic biosynthesis</keyword>
<dbReference type="PROSITE" id="PS00455">
    <property type="entry name" value="AMP_BINDING"/>
    <property type="match status" value="2"/>
</dbReference>
<dbReference type="FunFam" id="3.40.50.12780:FF:000012">
    <property type="entry name" value="Non-ribosomal peptide synthetase"/>
    <property type="match status" value="2"/>
</dbReference>
<dbReference type="FunFam" id="3.30.300.30:FF:000010">
    <property type="entry name" value="Enterobactin synthetase component F"/>
    <property type="match status" value="2"/>
</dbReference>
<dbReference type="CDD" id="cd19531">
    <property type="entry name" value="LCL_NRPS-like"/>
    <property type="match status" value="1"/>
</dbReference>
<sequence>MNDKTSEIEDIYELSPLQEGMLIHTLRDQGLGMYVNQGVYRFEQLNIAALESAWQSVVDRHGILRTSFHWEDLDSPQQVVHRQISIKIESHDWRNLSPWQQEWQLRQSLREDRNRGFDLTEPPLLRLLLFQCSQHSSYLVFSHHHLLLDGWSHPLLLAEVRQFYQALLKNQRLILPPPRPYREYINWLRKQELDQTEAFWREYLRGITAPTPLPADLGDHRQKGFQLHFEEWRTVLPESLCTALQSVARKCHVTLNTLVLGAWALVLSRYSGQQDVVFGMLVSGRPPTLEGVESMIGMFLNTLPVRVKVEANQPLSQWLKQIQKQQSDLQQYEFSPLRMVQSWSEIPRGLPLFESMVDTNNTPQQRMQESTVPNQGDRVYKVLPASINQNFPLLLYIQPVADGLVMTLTYNVRRFLAASITQLAEQLRTLLTAIAEEPDQYLGELPLMSARERNRVVFEWNETQRWYPRHLCLHQLFEAQVERKPSARAISYLTEQLTYGELNEQANKLAHQLRRLGVGPGTPVGLCLERSLPMVTGLLAILKAGGAYVPLAPNYPLARLKFMLQDAQVNVLLTQEKMLAPLEGLASQIICLDRDQSFWENQPGSNPENLTDPEELAYLLYTSGSTGTPKGVAVPHRVAVNRLHTEYDPFEPEEALCVKTSLSFVDSIWEMFSAWHHGLSATLVPERHLQDPGLLVATLAEARATRLVLVPSLLRSLLDSEIDLSKSLPQLQHWISSGEPLPSDLCAKFAQRLPEAVLTNLYGTSEIWDATRCDSRQCSPGEPIPIGRPLGNVRVYVLDELLRPVPIGIPGELYIGGDSLARGYWCRPDLTAEKFIPDPFSQEVGQRLYKTGDLVRWLPDGNLEYLDRIDQQLKLRGFRIEIEEIESVLRQHPQSQQAAVTVTNNEQLVAYIVTKDGQVPKTEELRQFASSRLPEYMVPIFYLALSELPLTPSGKVDRRALPTPKAAELDKSLANGGHCRPPQTPTEKTIARLWAEMLGVKVISADSDFFHLGGQSLLAARIASRLSKVLKLQVPISALFEERTIGSLARWIDTSKEKGISEKTQVIPELTRTERGKIAPLSFPQQRMWFLDQLNPGSLSYTVGNYISFAGRLDFKALRLAFKEIVRRHESLRTTFIARDGEPFQVIHDSVDVPLPVIELTKLPESEREAMVRDYRREQVRKPWDLVNGPLFRASILRLSPDNHVFSLTMHHIITDGHSLGIFAHELSVLYSAFVEGRSSPLPELPVQYADFAIWQHDWFKGKHCTKQLNYWQGKLGGSAQLELPTDRPRPLIHRYRGGGQTFQLGTDLVKQLQALAEEEGATMFMVLLSGFQWLLSRYSGQEDISVGTPVANRDQEILEHLIGFFVNTLVIRTDLSGNPTFRQLLRRVKQTCLDAYNNQDLPFDKLVEVLKPQRDLSWNPLFQVMFVHQKAVRNTVDVSGVSWQPQGGTELETSNFDLLLLVTETNAEIDCTLQYNSDLFEPMTVERMGSHLKLLFERIAANLDRPLFQIPLLSEFEQRQLLIEWNNSSSGQKEERFIHELIEEKAAQNPEQTAVCFNQEILSYRELDHRSNQLARYLQALGIGAESIVGCCFERSPEMLIGLLGTLKAGGAFLSLDPEYPRERLEYMLDDSRVSTVLTQQRLKDIIPHKPSHLICLDRDWEKIAAQDDRTVDCQVQPHNLAYIVYTSGSTGVPKGVMIEHGSLTNVICGQIPKFGICPDSRVLQMLSTSFDAAFGEIFRTLVGGGTLFLVPKEQLLPGQSLIDLLRERRITTVTMSVASLGALPSVNAELPDLQTLTVGGEACLPELAARWSQGRQFINGYGPTETTIGATLATEWNMARKPPLGRPLPHVCVYVLDGRMQPVPVGIPGELYIGGSGVARGYLNRPDLTAEKFIPNPFSEYPGDRLYRTGDLVRWLSDGNLDFLGRIDQQVKIRGFRIELSEVESVLSKHEKVGQCVVDVREEGGVRRLVGYLTAKDQEKPSPLELRDFLMARLPNYMIPAFLMVLPSLPLTVNGKVDRKALPAPGVDLLTLETPFVAPRTQTEKVLAGIWAKVLGLEQVGIYANFFELGGDSIMSIQIVARATDAGLKFTAKDLFQHQTIAELAQVVSIGEVIEAEQELVTGLVPLTPVQHWFFSHNPPAPHHFNQWLTLQLPSSVNSSFLRQALQYIIEHHDSLRLQFTKSEEGWEQSVVPPYYQTPFLEIDLSQVNAKEQQQQFEEELKGLQASLNLNQGLLLRMVWFNLGLSQPGYLVLIIHHLAVDNLSWPILVDDLMTAYRQLHSGQPVRLPRKTTSFKQWAEALAEYASSEVLKNESPYWLNLRGLEVARLPVDHTIGVNSKDSTDTILVSLNEEDTQVLLQEITRIYKVKINDILLTALAVVICRWTGDKRVLINVEGHGREDIGVELNVSRTVGWFTSFYPLLVEVDDSKELSDMIKSVHEQLSKVPNRGIGYSVLRYLTRDIEIQEKLAELPAAEIAFNYTGQQAGKLLNMGQMGKATGDQGWLPPKSIDVMLGQIGLSESKQGNRRHLLEIVGGVMGNQLLVRWAYSARIHESRTINRIASDFLNILQMIRKLNQGGKMK</sequence>
<dbReference type="InterPro" id="IPR036736">
    <property type="entry name" value="ACP-like_sf"/>
</dbReference>
<evidence type="ECO:0000256" key="2">
    <source>
        <dbReference type="ARBA" id="ARBA00006432"/>
    </source>
</evidence>
<dbReference type="SMART" id="SM00823">
    <property type="entry name" value="PKS_PP"/>
    <property type="match status" value="2"/>
</dbReference>
<dbReference type="CDD" id="cd19543">
    <property type="entry name" value="DCL_NRPS"/>
    <property type="match status" value="1"/>
</dbReference>
<dbReference type="FunFam" id="3.30.559.10:FF:000012">
    <property type="entry name" value="Non-ribosomal peptide synthetase"/>
    <property type="match status" value="1"/>
</dbReference>
<comment type="cofactor">
    <cofactor evidence="1">
        <name>pantetheine 4'-phosphate</name>
        <dbReference type="ChEBI" id="CHEBI:47942"/>
    </cofactor>
</comment>
<dbReference type="Gene3D" id="3.30.559.30">
    <property type="entry name" value="Nonribosomal peptide synthetase, condensation domain"/>
    <property type="match status" value="3"/>
</dbReference>
<name>A0A5A5RR75_MICAE</name>
<dbReference type="FunFam" id="2.30.38.10:FF:000001">
    <property type="entry name" value="Non-ribosomal peptide synthetase PvdI"/>
    <property type="match status" value="2"/>
</dbReference>
<feature type="domain" description="Carrier" evidence="7">
    <location>
        <begin position="981"/>
        <end position="1056"/>
    </location>
</feature>
<dbReference type="InterPro" id="IPR025110">
    <property type="entry name" value="AMP-bd_C"/>
</dbReference>
<evidence type="ECO:0000259" key="7">
    <source>
        <dbReference type="PROSITE" id="PS50075"/>
    </source>
</evidence>
<dbReference type="FunFam" id="3.40.50.980:FF:000001">
    <property type="entry name" value="Non-ribosomal peptide synthetase"/>
    <property type="match status" value="2"/>
</dbReference>
<dbReference type="Pfam" id="PF00501">
    <property type="entry name" value="AMP-binding"/>
    <property type="match status" value="2"/>
</dbReference>
<comment type="similarity">
    <text evidence="2">Belongs to the ATP-dependent AMP-binding enzyme family.</text>
</comment>
<dbReference type="Gene3D" id="1.10.1200.10">
    <property type="entry name" value="ACP-like"/>
    <property type="match status" value="1"/>
</dbReference>
<dbReference type="GO" id="GO:0031177">
    <property type="term" value="F:phosphopantetheine binding"/>
    <property type="evidence" value="ECO:0007669"/>
    <property type="project" value="InterPro"/>
</dbReference>
<dbReference type="GO" id="GO:0017000">
    <property type="term" value="P:antibiotic biosynthetic process"/>
    <property type="evidence" value="ECO:0007669"/>
    <property type="project" value="UniProtKB-KW"/>
</dbReference>
<dbReference type="NCBIfam" id="TIGR01733">
    <property type="entry name" value="AA-adenyl-dom"/>
    <property type="match status" value="2"/>
</dbReference>
<feature type="domain" description="Carrier" evidence="7">
    <location>
        <begin position="2040"/>
        <end position="2114"/>
    </location>
</feature>
<dbReference type="InterPro" id="IPR009081">
    <property type="entry name" value="PP-bd_ACP"/>
</dbReference>
<dbReference type="InterPro" id="IPR029058">
    <property type="entry name" value="AB_hydrolase_fold"/>
</dbReference>
<comment type="caution">
    <text evidence="8">The sequence shown here is derived from an EMBL/GenBank/DDBJ whole genome shotgun (WGS) entry which is preliminary data.</text>
</comment>
<dbReference type="SUPFAM" id="SSF47336">
    <property type="entry name" value="ACP-like"/>
    <property type="match status" value="2"/>
</dbReference>
<dbReference type="InterPro" id="IPR000873">
    <property type="entry name" value="AMP-dep_synth/lig_dom"/>
</dbReference>
<dbReference type="InterPro" id="IPR023213">
    <property type="entry name" value="CAT-like_dom_sf"/>
</dbReference>
<dbReference type="GO" id="GO:0005737">
    <property type="term" value="C:cytoplasm"/>
    <property type="evidence" value="ECO:0007669"/>
    <property type="project" value="TreeGrafter"/>
</dbReference>
<evidence type="ECO:0000256" key="4">
    <source>
        <dbReference type="ARBA" id="ARBA00022553"/>
    </source>
</evidence>
<dbReference type="EMBL" id="BHVP01000043">
    <property type="protein sequence ID" value="GCA75667.1"/>
    <property type="molecule type" value="Genomic_DNA"/>
</dbReference>
<dbReference type="Pfam" id="PF00668">
    <property type="entry name" value="Condensation"/>
    <property type="match status" value="3"/>
</dbReference>
<dbReference type="GO" id="GO:0008610">
    <property type="term" value="P:lipid biosynthetic process"/>
    <property type="evidence" value="ECO:0007669"/>
    <property type="project" value="UniProtKB-ARBA"/>
</dbReference>
<gene>
    <name evidence="8" type="primary">lgrB_2</name>
    <name evidence="8" type="ORF">MiTe_02503</name>
</gene>
<dbReference type="InterPro" id="IPR045851">
    <property type="entry name" value="AMP-bd_C_sf"/>
</dbReference>
<dbReference type="PANTHER" id="PTHR45527:SF1">
    <property type="entry name" value="FATTY ACID SYNTHASE"/>
    <property type="match status" value="1"/>
</dbReference>
<dbReference type="Gene3D" id="3.40.50.980">
    <property type="match status" value="4"/>
</dbReference>
<dbReference type="Gene3D" id="3.30.300.30">
    <property type="match status" value="2"/>
</dbReference>
<dbReference type="InterPro" id="IPR020845">
    <property type="entry name" value="AMP-binding_CS"/>
</dbReference>
<dbReference type="SUPFAM" id="SSF52777">
    <property type="entry name" value="CoA-dependent acyltransferases"/>
    <property type="match status" value="6"/>
</dbReference>
<dbReference type="GO" id="GO:0044550">
    <property type="term" value="P:secondary metabolite biosynthetic process"/>
    <property type="evidence" value="ECO:0007669"/>
    <property type="project" value="UniProtKB-ARBA"/>
</dbReference>
<evidence type="ECO:0000256" key="5">
    <source>
        <dbReference type="ARBA" id="ARBA00022737"/>
    </source>
</evidence>
<evidence type="ECO:0000256" key="6">
    <source>
        <dbReference type="ARBA" id="ARBA00023194"/>
    </source>
</evidence>
<dbReference type="Gene3D" id="2.30.38.10">
    <property type="entry name" value="Luciferase, Domain 3"/>
    <property type="match status" value="2"/>
</dbReference>
<dbReference type="InterPro" id="IPR020806">
    <property type="entry name" value="PKS_PP-bd"/>
</dbReference>
<dbReference type="InterPro" id="IPR010060">
    <property type="entry name" value="NRPS_synth"/>
</dbReference>
<evidence type="ECO:0000313" key="9">
    <source>
        <dbReference type="Proteomes" id="UP000324917"/>
    </source>
</evidence>
<dbReference type="CDD" id="cd19534">
    <property type="entry name" value="E_NRPS"/>
    <property type="match status" value="1"/>
</dbReference>
<dbReference type="Gene3D" id="3.30.559.10">
    <property type="entry name" value="Chloramphenicol acetyltransferase-like domain"/>
    <property type="match status" value="3"/>
</dbReference>
<keyword evidence="3" id="KW-0596">Phosphopantetheine</keyword>
<reference evidence="8 9" key="1">
    <citation type="submission" date="2018-09" db="EMBL/GenBank/DDBJ databases">
        <title>Evolutionary history of phycoerythrin pigmentation in the water bloom-forming cyanobacterium Microcystis aeruginosa.</title>
        <authorList>
            <person name="Tanabe Y."/>
            <person name="Tanabe Y."/>
            <person name="Yamaguchi H."/>
        </authorList>
    </citation>
    <scope>NUCLEOTIDE SEQUENCE [LARGE SCALE GENOMIC DNA]</scope>
    <source>
        <strain evidence="8 9">NIES-2520</strain>
    </source>
</reference>
<dbReference type="Proteomes" id="UP000324917">
    <property type="component" value="Unassembled WGS sequence"/>
</dbReference>